<dbReference type="RefSeq" id="WP_386408788.1">
    <property type="nucleotide sequence ID" value="NZ_JBHTJH010000017.1"/>
</dbReference>
<dbReference type="Pfam" id="PF05036">
    <property type="entry name" value="SPOR"/>
    <property type="match status" value="1"/>
</dbReference>
<organism evidence="2 3">
    <name type="scientific">Sungkyunkwania multivorans</name>
    <dbReference type="NCBI Taxonomy" id="1173618"/>
    <lineage>
        <taxon>Bacteria</taxon>
        <taxon>Pseudomonadati</taxon>
        <taxon>Bacteroidota</taxon>
        <taxon>Flavobacteriia</taxon>
        <taxon>Flavobacteriales</taxon>
        <taxon>Flavobacteriaceae</taxon>
        <taxon>Sungkyunkwania</taxon>
    </lineage>
</organism>
<dbReference type="Pfam" id="PF18174">
    <property type="entry name" value="HU-CCDC81_bac_1"/>
    <property type="match status" value="1"/>
</dbReference>
<reference evidence="3" key="1">
    <citation type="journal article" date="2019" name="Int. J. Syst. Evol. Microbiol.">
        <title>The Global Catalogue of Microorganisms (GCM) 10K type strain sequencing project: providing services to taxonomists for standard genome sequencing and annotation.</title>
        <authorList>
            <consortium name="The Broad Institute Genomics Platform"/>
            <consortium name="The Broad Institute Genome Sequencing Center for Infectious Disease"/>
            <person name="Wu L."/>
            <person name="Ma J."/>
        </authorList>
    </citation>
    <scope>NUCLEOTIDE SEQUENCE [LARGE SCALE GENOMIC DNA]</scope>
    <source>
        <strain evidence="3">CCUG 62952</strain>
    </source>
</reference>
<dbReference type="InterPro" id="IPR036680">
    <property type="entry name" value="SPOR-like_sf"/>
</dbReference>
<evidence type="ECO:0000313" key="2">
    <source>
        <dbReference type="EMBL" id="MFD0863075.1"/>
    </source>
</evidence>
<evidence type="ECO:0000259" key="1">
    <source>
        <dbReference type="PROSITE" id="PS51724"/>
    </source>
</evidence>
<protein>
    <submittedName>
        <fullName evidence="2">SPOR domain-containing protein</fullName>
    </submittedName>
</protein>
<sequence length="320" mass="36837">MRLEKYISDLLYRYQCVTVPEFGSFLTHRKPAQIHTITNAFYPPSKAISFNEQLKANDGLLGKYVSKAENISYEKALKKIAKCVERWRQALENDELELKNIGSLRLNEEEKMQFEPSQQVNFLTESFGLASFVSLPISREVKVQVPATTVERELLKEEVEVLEETTPIAFTPEKRSRRPYLQYAAVAAIALMLGTFGYSELNSYQQEQQLIQEEKAKTLVEQKVQEATFDIGALPSLELNVVKEEPHYHIVAGAFRIEANADKKVRQLIRKGYNAERIGKNRYNLHQVSYASFSDRLEALKALRKIKRTETRDAWLLVTK</sequence>
<keyword evidence="3" id="KW-1185">Reference proteome</keyword>
<dbReference type="PROSITE" id="PS51724">
    <property type="entry name" value="SPOR"/>
    <property type="match status" value="1"/>
</dbReference>
<dbReference type="EMBL" id="JBHTJH010000017">
    <property type="protein sequence ID" value="MFD0863075.1"/>
    <property type="molecule type" value="Genomic_DNA"/>
</dbReference>
<comment type="caution">
    <text evidence="2">The sequence shown here is derived from an EMBL/GenBank/DDBJ whole genome shotgun (WGS) entry which is preliminary data.</text>
</comment>
<name>A0ABW3CZ55_9FLAO</name>
<dbReference type="InterPro" id="IPR040495">
    <property type="entry name" value="HU-CCDC81_bac_1"/>
</dbReference>
<dbReference type="Pfam" id="PF18175">
    <property type="entry name" value="HU-CCDC81_bac_2"/>
    <property type="match status" value="1"/>
</dbReference>
<dbReference type="SUPFAM" id="SSF110997">
    <property type="entry name" value="Sporulation related repeat"/>
    <property type="match status" value="1"/>
</dbReference>
<accession>A0ABW3CZ55</accession>
<evidence type="ECO:0000313" key="3">
    <source>
        <dbReference type="Proteomes" id="UP001596978"/>
    </source>
</evidence>
<dbReference type="InterPro" id="IPR041268">
    <property type="entry name" value="HU-CCDC81_bac_2"/>
</dbReference>
<dbReference type="Proteomes" id="UP001596978">
    <property type="component" value="Unassembled WGS sequence"/>
</dbReference>
<dbReference type="InterPro" id="IPR007730">
    <property type="entry name" value="SPOR-like_dom"/>
</dbReference>
<gene>
    <name evidence="2" type="ORF">ACFQ1M_12745</name>
</gene>
<proteinExistence type="predicted"/>
<feature type="domain" description="SPOR" evidence="1">
    <location>
        <begin position="242"/>
        <end position="319"/>
    </location>
</feature>
<dbReference type="Gene3D" id="3.30.70.1070">
    <property type="entry name" value="Sporulation related repeat"/>
    <property type="match status" value="1"/>
</dbReference>